<dbReference type="Pfam" id="PF03968">
    <property type="entry name" value="LptD_N"/>
    <property type="match status" value="1"/>
</dbReference>
<dbReference type="GO" id="GO:0015920">
    <property type="term" value="P:lipopolysaccharide transport"/>
    <property type="evidence" value="ECO:0007669"/>
    <property type="project" value="TreeGrafter"/>
</dbReference>
<dbReference type="Gene3D" id="2.60.450.10">
    <property type="entry name" value="Lipopolysaccharide (LPS) transport protein A like domain"/>
    <property type="match status" value="1"/>
</dbReference>
<dbReference type="EMBL" id="VFPT01000001">
    <property type="protein sequence ID" value="TQM92880.1"/>
    <property type="molecule type" value="Genomic_DNA"/>
</dbReference>
<evidence type="ECO:0000313" key="5">
    <source>
        <dbReference type="Proteomes" id="UP000320582"/>
    </source>
</evidence>
<dbReference type="InterPro" id="IPR052037">
    <property type="entry name" value="LPS_export_LptA"/>
</dbReference>
<proteinExistence type="predicted"/>
<reference evidence="4 5" key="1">
    <citation type="submission" date="2019-06" db="EMBL/GenBank/DDBJ databases">
        <title>Genomic Encyclopedia of Archaeal and Bacterial Type Strains, Phase II (KMG-II): from individual species to whole genera.</title>
        <authorList>
            <person name="Goeker M."/>
        </authorList>
    </citation>
    <scope>NUCLEOTIDE SEQUENCE [LARGE SCALE GENOMIC DNA]</scope>
    <source>
        <strain evidence="4 5">DSM 18423</strain>
    </source>
</reference>
<comment type="caution">
    <text evidence="4">The sequence shown here is derived from an EMBL/GenBank/DDBJ whole genome shotgun (WGS) entry which is preliminary data.</text>
</comment>
<accession>A0A543KCS2</accession>
<sequence>MRSSGVVRVALLLIAFSANALSAQGTGLSFSGLDAVRGLPVEITSDELQVDNTTGETVFSGNVVLGQGDMRIAAPLIRIIYASADGGRIERLEASGGVTLVTAEEAAESQDAVYAVEDGTVTMQGSVILTQGPNVLSGDRLNVNVRTGQGRMDGNVRTIIQTNP</sequence>
<gene>
    <name evidence="4" type="ORF">BD293_1501</name>
</gene>
<dbReference type="InterPro" id="IPR005653">
    <property type="entry name" value="OstA-like_N"/>
</dbReference>
<evidence type="ECO:0000256" key="1">
    <source>
        <dbReference type="ARBA" id="ARBA00022729"/>
    </source>
</evidence>
<dbReference type="PANTHER" id="PTHR36504">
    <property type="entry name" value="LIPOPOLYSACCHARIDE EXPORT SYSTEM PROTEIN LPTA"/>
    <property type="match status" value="1"/>
</dbReference>
<dbReference type="PANTHER" id="PTHR36504:SF1">
    <property type="entry name" value="LIPOPOLYSACCHARIDE EXPORT SYSTEM PROTEIN LPTA"/>
    <property type="match status" value="1"/>
</dbReference>
<evidence type="ECO:0000256" key="2">
    <source>
        <dbReference type="SAM" id="SignalP"/>
    </source>
</evidence>
<feature type="signal peptide" evidence="2">
    <location>
        <begin position="1"/>
        <end position="20"/>
    </location>
</feature>
<keyword evidence="1 2" id="KW-0732">Signal</keyword>
<dbReference type="RefSeq" id="WP_246086238.1">
    <property type="nucleotide sequence ID" value="NZ_VFPT01000001.1"/>
</dbReference>
<dbReference type="GO" id="GO:0009279">
    <property type="term" value="C:cell outer membrane"/>
    <property type="evidence" value="ECO:0007669"/>
    <property type="project" value="TreeGrafter"/>
</dbReference>
<name>A0A543KCS2_9RHOB</name>
<organism evidence="4 5">
    <name type="scientific">Roseinatronobacter monicus</name>
    <dbReference type="NCBI Taxonomy" id="393481"/>
    <lineage>
        <taxon>Bacteria</taxon>
        <taxon>Pseudomonadati</taxon>
        <taxon>Pseudomonadota</taxon>
        <taxon>Alphaproteobacteria</taxon>
        <taxon>Rhodobacterales</taxon>
        <taxon>Paracoccaceae</taxon>
        <taxon>Roseinatronobacter</taxon>
    </lineage>
</organism>
<evidence type="ECO:0000259" key="3">
    <source>
        <dbReference type="Pfam" id="PF03968"/>
    </source>
</evidence>
<keyword evidence="5" id="KW-1185">Reference proteome</keyword>
<feature type="chain" id="PRO_5021998837" evidence="2">
    <location>
        <begin position="21"/>
        <end position="164"/>
    </location>
</feature>
<dbReference type="Proteomes" id="UP000320582">
    <property type="component" value="Unassembled WGS sequence"/>
</dbReference>
<dbReference type="GO" id="GO:0017089">
    <property type="term" value="F:glycolipid transfer activity"/>
    <property type="evidence" value="ECO:0007669"/>
    <property type="project" value="TreeGrafter"/>
</dbReference>
<feature type="domain" description="Organic solvent tolerance-like N-terminal" evidence="3">
    <location>
        <begin position="42"/>
        <end position="148"/>
    </location>
</feature>
<dbReference type="AlphaFoldDB" id="A0A543KCS2"/>
<protein>
    <submittedName>
        <fullName evidence="4">Lipopolysaccharide export system protein LptA</fullName>
    </submittedName>
</protein>
<dbReference type="GO" id="GO:0030288">
    <property type="term" value="C:outer membrane-bounded periplasmic space"/>
    <property type="evidence" value="ECO:0007669"/>
    <property type="project" value="TreeGrafter"/>
</dbReference>
<evidence type="ECO:0000313" key="4">
    <source>
        <dbReference type="EMBL" id="TQM92880.1"/>
    </source>
</evidence>